<evidence type="ECO:0000313" key="4">
    <source>
        <dbReference type="EMBL" id="TCO07388.1"/>
    </source>
</evidence>
<protein>
    <submittedName>
        <fullName evidence="4">BON domain-containing protein</fullName>
    </submittedName>
</protein>
<keyword evidence="5" id="KW-1185">Reference proteome</keyword>
<evidence type="ECO:0000256" key="1">
    <source>
        <dbReference type="ARBA" id="ARBA00023122"/>
    </source>
</evidence>
<name>A0ABY2B5V3_9ACTN</name>
<dbReference type="PANTHER" id="PTHR43080">
    <property type="entry name" value="CBS DOMAIN-CONTAINING PROTEIN CBSX3, MITOCHONDRIAL"/>
    <property type="match status" value="1"/>
</dbReference>
<dbReference type="PROSITE" id="PS51371">
    <property type="entry name" value="CBS"/>
    <property type="match status" value="2"/>
</dbReference>
<dbReference type="InterPro" id="IPR000644">
    <property type="entry name" value="CBS_dom"/>
</dbReference>
<sequence>MLIRELMTAPAVTVTDETSIAAALQLLDAEKITAMPVVDRKGFLVGLVSEADLVGDAELIEDRVPIAAVRTTGSSPARRVAEVMTHLVVSVDPEDDLEVAIDLMRTTMMKSLPVVQHRKVVGMLSRSDIIHLLAGRDQRIRDDVAGLLLAENQDWQVEVHDGIVTVTGPSDPHERRLAEVLAGTVRGVVAIRISQRIS</sequence>
<feature type="domain" description="CBS" evidence="3">
    <location>
        <begin position="7"/>
        <end position="66"/>
    </location>
</feature>
<organism evidence="4 5">
    <name type="scientific">Kribbella orskensis</name>
    <dbReference type="NCBI Taxonomy" id="2512216"/>
    <lineage>
        <taxon>Bacteria</taxon>
        <taxon>Bacillati</taxon>
        <taxon>Actinomycetota</taxon>
        <taxon>Actinomycetes</taxon>
        <taxon>Propionibacteriales</taxon>
        <taxon>Kribbellaceae</taxon>
        <taxon>Kribbella</taxon>
    </lineage>
</organism>
<dbReference type="EMBL" id="SLWM01000058">
    <property type="protein sequence ID" value="TCO07388.1"/>
    <property type="molecule type" value="Genomic_DNA"/>
</dbReference>
<dbReference type="SUPFAM" id="SSF54631">
    <property type="entry name" value="CBS-domain pair"/>
    <property type="match status" value="1"/>
</dbReference>
<accession>A0ABY2B5V3</accession>
<dbReference type="Gene3D" id="3.10.580.10">
    <property type="entry name" value="CBS-domain"/>
    <property type="match status" value="1"/>
</dbReference>
<evidence type="ECO:0000259" key="3">
    <source>
        <dbReference type="PROSITE" id="PS51371"/>
    </source>
</evidence>
<gene>
    <name evidence="4" type="ORF">EV644_1582</name>
</gene>
<feature type="domain" description="CBS" evidence="3">
    <location>
        <begin position="84"/>
        <end position="144"/>
    </location>
</feature>
<proteinExistence type="predicted"/>
<comment type="caution">
    <text evidence="4">The sequence shown here is derived from an EMBL/GenBank/DDBJ whole genome shotgun (WGS) entry which is preliminary data.</text>
</comment>
<reference evidence="4 5" key="1">
    <citation type="journal article" date="2015" name="Stand. Genomic Sci.">
        <title>Genomic Encyclopedia of Bacterial and Archaeal Type Strains, Phase III: the genomes of soil and plant-associated and newly described type strains.</title>
        <authorList>
            <person name="Whitman W.B."/>
            <person name="Woyke T."/>
            <person name="Klenk H.P."/>
            <person name="Zhou Y."/>
            <person name="Lilburn T.G."/>
            <person name="Beck B.J."/>
            <person name="De Vos P."/>
            <person name="Vandamme P."/>
            <person name="Eisen J.A."/>
            <person name="Garrity G."/>
            <person name="Hugenholtz P."/>
            <person name="Kyrpides N.C."/>
        </authorList>
    </citation>
    <scope>NUCLEOTIDE SEQUENCE [LARGE SCALE GENOMIC DNA]</scope>
    <source>
        <strain evidence="4 5">VKM Ac-2538</strain>
    </source>
</reference>
<dbReference type="Proteomes" id="UP000295818">
    <property type="component" value="Unassembled WGS sequence"/>
</dbReference>
<evidence type="ECO:0000256" key="2">
    <source>
        <dbReference type="PROSITE-ProRule" id="PRU00703"/>
    </source>
</evidence>
<dbReference type="InterPro" id="IPR046342">
    <property type="entry name" value="CBS_dom_sf"/>
</dbReference>
<dbReference type="PANTHER" id="PTHR43080:SF26">
    <property type="entry name" value="REGULATORY PROTEIN"/>
    <property type="match status" value="1"/>
</dbReference>
<dbReference type="SMART" id="SM00116">
    <property type="entry name" value="CBS"/>
    <property type="match status" value="2"/>
</dbReference>
<dbReference type="RefSeq" id="WP_132197800.1">
    <property type="nucleotide sequence ID" value="NZ_SLWM01000058.1"/>
</dbReference>
<dbReference type="InterPro" id="IPR051257">
    <property type="entry name" value="Diverse_CBS-Domain"/>
</dbReference>
<evidence type="ECO:0000313" key="5">
    <source>
        <dbReference type="Proteomes" id="UP000295818"/>
    </source>
</evidence>
<dbReference type="Pfam" id="PF04972">
    <property type="entry name" value="BON"/>
    <property type="match status" value="1"/>
</dbReference>
<dbReference type="Pfam" id="PF00571">
    <property type="entry name" value="CBS"/>
    <property type="match status" value="2"/>
</dbReference>
<keyword evidence="1 2" id="KW-0129">CBS domain</keyword>
<dbReference type="InterPro" id="IPR007055">
    <property type="entry name" value="BON_dom"/>
</dbReference>